<protein>
    <submittedName>
        <fullName evidence="4">4'-phosphopantetheinyl transferase</fullName>
    </submittedName>
</protein>
<feature type="domain" description="4'-phosphopantetheinyl transferase" evidence="3">
    <location>
        <begin position="101"/>
        <end position="176"/>
    </location>
</feature>
<dbReference type="EMBL" id="FOEE01000016">
    <property type="protein sequence ID" value="SEP22539.1"/>
    <property type="molecule type" value="Genomic_DNA"/>
</dbReference>
<evidence type="ECO:0000313" key="5">
    <source>
        <dbReference type="Proteomes" id="UP000198960"/>
    </source>
</evidence>
<dbReference type="Pfam" id="PF01648">
    <property type="entry name" value="ACPS"/>
    <property type="match status" value="1"/>
</dbReference>
<sequence length="216" mass="22949">MRVWTLDLHDPHWDEAAAARLLLPAERRRAGEGTPEVARRRVLLRSALRRVLGRLLGMAPQDVPLDVRAGRPVLSGGAAHLAVSSSSSGALGVVAVSRSGGLGIDVERLDEGFRLAAERDWLTEAEAGAIARRGPSEQPSLLLRCWTQKEAVLKAAGVGLWRPPRSVSTPLSARGRVGPWSVGPVPLPAPYVGSVAVDSRRSPRVRVARLAPAGCA</sequence>
<dbReference type="Proteomes" id="UP000198960">
    <property type="component" value="Unassembled WGS sequence"/>
</dbReference>
<dbReference type="InterPro" id="IPR008278">
    <property type="entry name" value="4-PPantetheinyl_Trfase_dom"/>
</dbReference>
<dbReference type="STRING" id="673521.SAMN05660991_04047"/>
<dbReference type="RefSeq" id="WP_244524817.1">
    <property type="nucleotide sequence ID" value="NZ_FOEE01000016.1"/>
</dbReference>
<dbReference type="InterPro" id="IPR037143">
    <property type="entry name" value="4-PPantetheinyl_Trfase_dom_sf"/>
</dbReference>
<dbReference type="InterPro" id="IPR050559">
    <property type="entry name" value="P-Pant_transferase_sf"/>
</dbReference>
<evidence type="ECO:0000313" key="4">
    <source>
        <dbReference type="EMBL" id="SEP22539.1"/>
    </source>
</evidence>
<dbReference type="GO" id="GO:0005829">
    <property type="term" value="C:cytosol"/>
    <property type="evidence" value="ECO:0007669"/>
    <property type="project" value="TreeGrafter"/>
</dbReference>
<evidence type="ECO:0000259" key="3">
    <source>
        <dbReference type="Pfam" id="PF01648"/>
    </source>
</evidence>
<dbReference type="GO" id="GO:0019878">
    <property type="term" value="P:lysine biosynthetic process via aminoadipic acid"/>
    <property type="evidence" value="ECO:0007669"/>
    <property type="project" value="TreeGrafter"/>
</dbReference>
<dbReference type="GO" id="GO:0000287">
    <property type="term" value="F:magnesium ion binding"/>
    <property type="evidence" value="ECO:0007669"/>
    <property type="project" value="InterPro"/>
</dbReference>
<keyword evidence="2 4" id="KW-0808">Transferase</keyword>
<name>A0A1H8W4I1_9ACTN</name>
<organism evidence="4 5">
    <name type="scientific">Trujillonella endophytica</name>
    <dbReference type="NCBI Taxonomy" id="673521"/>
    <lineage>
        <taxon>Bacteria</taxon>
        <taxon>Bacillati</taxon>
        <taxon>Actinomycetota</taxon>
        <taxon>Actinomycetes</taxon>
        <taxon>Geodermatophilales</taxon>
        <taxon>Geodermatophilaceae</taxon>
        <taxon>Trujillonella</taxon>
    </lineage>
</organism>
<dbReference type="PANTHER" id="PTHR12215">
    <property type="entry name" value="PHOSPHOPANTETHEINE TRANSFERASE"/>
    <property type="match status" value="1"/>
</dbReference>
<evidence type="ECO:0000256" key="2">
    <source>
        <dbReference type="ARBA" id="ARBA00022679"/>
    </source>
</evidence>
<reference evidence="5" key="1">
    <citation type="submission" date="2016-10" db="EMBL/GenBank/DDBJ databases">
        <authorList>
            <person name="Varghese N."/>
            <person name="Submissions S."/>
        </authorList>
    </citation>
    <scope>NUCLEOTIDE SEQUENCE [LARGE SCALE GENOMIC DNA]</scope>
    <source>
        <strain evidence="5">DSM 45413</strain>
    </source>
</reference>
<evidence type="ECO:0000256" key="1">
    <source>
        <dbReference type="ARBA" id="ARBA00010990"/>
    </source>
</evidence>
<accession>A0A1H8W4I1</accession>
<dbReference type="PANTHER" id="PTHR12215:SF10">
    <property type="entry name" value="L-AMINOADIPATE-SEMIALDEHYDE DEHYDROGENASE-PHOSPHOPANTETHEINYL TRANSFERASE"/>
    <property type="match status" value="1"/>
</dbReference>
<dbReference type="SUPFAM" id="SSF56214">
    <property type="entry name" value="4'-phosphopantetheinyl transferase"/>
    <property type="match status" value="2"/>
</dbReference>
<proteinExistence type="inferred from homology"/>
<keyword evidence="5" id="KW-1185">Reference proteome</keyword>
<dbReference type="GO" id="GO:0008897">
    <property type="term" value="F:holo-[acyl-carrier-protein] synthase activity"/>
    <property type="evidence" value="ECO:0007669"/>
    <property type="project" value="InterPro"/>
</dbReference>
<comment type="similarity">
    <text evidence="1">Belongs to the P-Pant transferase superfamily. Gsp/Sfp/HetI/AcpT family.</text>
</comment>
<dbReference type="AlphaFoldDB" id="A0A1H8W4I1"/>
<gene>
    <name evidence="4" type="ORF">SAMN05660991_04047</name>
</gene>
<dbReference type="Gene3D" id="3.90.470.20">
    <property type="entry name" value="4'-phosphopantetheinyl transferase domain"/>
    <property type="match status" value="2"/>
</dbReference>